<dbReference type="EMBL" id="GBXM01063398">
    <property type="protein sequence ID" value="JAH45179.1"/>
    <property type="molecule type" value="Transcribed_RNA"/>
</dbReference>
<dbReference type="AlphaFoldDB" id="A0A0E9SUX7"/>
<evidence type="ECO:0000313" key="2">
    <source>
        <dbReference type="EMBL" id="JAH45179.1"/>
    </source>
</evidence>
<reference evidence="2" key="2">
    <citation type="journal article" date="2015" name="Fish Shellfish Immunol.">
        <title>Early steps in the European eel (Anguilla anguilla)-Vibrio vulnificus interaction in the gills: Role of the RtxA13 toxin.</title>
        <authorList>
            <person name="Callol A."/>
            <person name="Pajuelo D."/>
            <person name="Ebbesson L."/>
            <person name="Teles M."/>
            <person name="MacKenzie S."/>
            <person name="Amaro C."/>
        </authorList>
    </citation>
    <scope>NUCLEOTIDE SEQUENCE</scope>
</reference>
<feature type="transmembrane region" description="Helical" evidence="1">
    <location>
        <begin position="6"/>
        <end position="24"/>
    </location>
</feature>
<sequence length="33" mass="3755">MPQLPVFLISIFNFTSVICNNSLASCQRQKLKI</sequence>
<evidence type="ECO:0000256" key="1">
    <source>
        <dbReference type="SAM" id="Phobius"/>
    </source>
</evidence>
<reference evidence="2" key="1">
    <citation type="submission" date="2014-11" db="EMBL/GenBank/DDBJ databases">
        <authorList>
            <person name="Amaro Gonzalez C."/>
        </authorList>
    </citation>
    <scope>NUCLEOTIDE SEQUENCE</scope>
</reference>
<keyword evidence="1" id="KW-0812">Transmembrane</keyword>
<accession>A0A0E9SUX7</accession>
<proteinExistence type="predicted"/>
<name>A0A0E9SUX7_ANGAN</name>
<protein>
    <submittedName>
        <fullName evidence="2">Uncharacterized protein</fullName>
    </submittedName>
</protein>
<keyword evidence="1" id="KW-1133">Transmembrane helix</keyword>
<organism evidence="2">
    <name type="scientific">Anguilla anguilla</name>
    <name type="common">European freshwater eel</name>
    <name type="synonym">Muraena anguilla</name>
    <dbReference type="NCBI Taxonomy" id="7936"/>
    <lineage>
        <taxon>Eukaryota</taxon>
        <taxon>Metazoa</taxon>
        <taxon>Chordata</taxon>
        <taxon>Craniata</taxon>
        <taxon>Vertebrata</taxon>
        <taxon>Euteleostomi</taxon>
        <taxon>Actinopterygii</taxon>
        <taxon>Neopterygii</taxon>
        <taxon>Teleostei</taxon>
        <taxon>Anguilliformes</taxon>
        <taxon>Anguillidae</taxon>
        <taxon>Anguilla</taxon>
    </lineage>
</organism>
<keyword evidence="1" id="KW-0472">Membrane</keyword>